<comment type="caution">
    <text evidence="11">The sequence shown here is derived from an EMBL/GenBank/DDBJ whole genome shotgun (WGS) entry which is preliminary data.</text>
</comment>
<reference evidence="11 12" key="1">
    <citation type="submission" date="2018-04" db="EMBL/GenBank/DDBJ databases">
        <title>The genome of golden apple snail Pomacea canaliculata provides insight into stress tolerance and invasive adaptation.</title>
        <authorList>
            <person name="Liu C."/>
            <person name="Liu B."/>
            <person name="Ren Y."/>
            <person name="Zhang Y."/>
            <person name="Wang H."/>
            <person name="Li S."/>
            <person name="Jiang F."/>
            <person name="Yin L."/>
            <person name="Zhang G."/>
            <person name="Qian W."/>
            <person name="Fan W."/>
        </authorList>
    </citation>
    <scope>NUCLEOTIDE SEQUENCE [LARGE SCALE GENOMIC DNA]</scope>
    <source>
        <strain evidence="11">SZHN2017</strain>
        <tissue evidence="11">Muscle</tissue>
    </source>
</reference>
<keyword evidence="5" id="KW-0297">G-protein coupled receptor</keyword>
<dbReference type="AlphaFoldDB" id="A0A2T7PVI0"/>
<dbReference type="SUPFAM" id="SSF81321">
    <property type="entry name" value="Family A G protein-coupled receptor-like"/>
    <property type="match status" value="1"/>
</dbReference>
<keyword evidence="6 9" id="KW-0472">Membrane</keyword>
<evidence type="ECO:0000313" key="11">
    <source>
        <dbReference type="EMBL" id="PVD37387.1"/>
    </source>
</evidence>
<gene>
    <name evidence="11" type="ORF">C0Q70_04386</name>
</gene>
<sequence>MILNYFLPIVTLAVTYSRIAWKLWDSKAIGEALPMQVERIRSKRKVVKMMIALVVIFGLCWLPYHSYFIIIQIQESIRSLPYIQQAYILIYWLAMSNSMYNPIIYCLMNARFRQGFLQFFRYCPCRPCRRTLRMSCQERGFYSTRMSMTASGKTDRNGSLMHTTMESVDDTNSTPNASTYRMHPIHTKLRDADSFED</sequence>
<dbReference type="GO" id="GO:0005886">
    <property type="term" value="C:plasma membrane"/>
    <property type="evidence" value="ECO:0007669"/>
    <property type="project" value="UniProtKB-SubCell"/>
</dbReference>
<keyword evidence="8" id="KW-0807">Transducer</keyword>
<name>A0A2T7PVI0_POMCA</name>
<evidence type="ECO:0000256" key="1">
    <source>
        <dbReference type="ARBA" id="ARBA00004651"/>
    </source>
</evidence>
<dbReference type="PRINTS" id="PR00237">
    <property type="entry name" value="GPCRRHODOPSN"/>
</dbReference>
<evidence type="ECO:0000256" key="8">
    <source>
        <dbReference type="ARBA" id="ARBA00023224"/>
    </source>
</evidence>
<keyword evidence="7" id="KW-0675">Receptor</keyword>
<evidence type="ECO:0000256" key="5">
    <source>
        <dbReference type="ARBA" id="ARBA00023040"/>
    </source>
</evidence>
<protein>
    <recommendedName>
        <fullName evidence="10">G-protein coupled receptors family 1 profile domain-containing protein</fullName>
    </recommendedName>
</protein>
<accession>A0A2T7PVI0</accession>
<dbReference type="InterPro" id="IPR001681">
    <property type="entry name" value="Neurokn_rcpt"/>
</dbReference>
<dbReference type="PANTHER" id="PTHR46925">
    <property type="entry name" value="G-PROTEIN COUPLED RECEPTOR TKR-1-RELATED"/>
    <property type="match status" value="1"/>
</dbReference>
<evidence type="ECO:0000256" key="2">
    <source>
        <dbReference type="ARBA" id="ARBA00022475"/>
    </source>
</evidence>
<dbReference type="Proteomes" id="UP000245119">
    <property type="component" value="Linkage Group LG2"/>
</dbReference>
<organism evidence="11 12">
    <name type="scientific">Pomacea canaliculata</name>
    <name type="common">Golden apple snail</name>
    <dbReference type="NCBI Taxonomy" id="400727"/>
    <lineage>
        <taxon>Eukaryota</taxon>
        <taxon>Metazoa</taxon>
        <taxon>Spiralia</taxon>
        <taxon>Lophotrochozoa</taxon>
        <taxon>Mollusca</taxon>
        <taxon>Gastropoda</taxon>
        <taxon>Caenogastropoda</taxon>
        <taxon>Architaenioglossa</taxon>
        <taxon>Ampullarioidea</taxon>
        <taxon>Ampullariidae</taxon>
        <taxon>Pomacea</taxon>
    </lineage>
</organism>
<dbReference type="OrthoDB" id="5981855at2759"/>
<evidence type="ECO:0000256" key="3">
    <source>
        <dbReference type="ARBA" id="ARBA00022692"/>
    </source>
</evidence>
<feature type="transmembrane region" description="Helical" evidence="9">
    <location>
        <begin position="45"/>
        <end position="64"/>
    </location>
</feature>
<dbReference type="PROSITE" id="PS50262">
    <property type="entry name" value="G_PROTEIN_RECEP_F1_2"/>
    <property type="match status" value="1"/>
</dbReference>
<keyword evidence="4 9" id="KW-1133">Transmembrane helix</keyword>
<dbReference type="GO" id="GO:0004995">
    <property type="term" value="F:tachykinin receptor activity"/>
    <property type="evidence" value="ECO:0007669"/>
    <property type="project" value="InterPro"/>
</dbReference>
<evidence type="ECO:0000256" key="4">
    <source>
        <dbReference type="ARBA" id="ARBA00022989"/>
    </source>
</evidence>
<feature type="transmembrane region" description="Helical" evidence="9">
    <location>
        <begin position="84"/>
        <end position="108"/>
    </location>
</feature>
<keyword evidence="12" id="KW-1185">Reference proteome</keyword>
<dbReference type="PRINTS" id="PR00244">
    <property type="entry name" value="NEUROKININR"/>
</dbReference>
<keyword evidence="3 9" id="KW-0812">Transmembrane</keyword>
<feature type="domain" description="G-protein coupled receptors family 1 profile" evidence="10">
    <location>
        <begin position="1"/>
        <end position="105"/>
    </location>
</feature>
<dbReference type="InterPro" id="IPR000276">
    <property type="entry name" value="GPCR_Rhodpsn"/>
</dbReference>
<evidence type="ECO:0000256" key="6">
    <source>
        <dbReference type="ARBA" id="ARBA00023136"/>
    </source>
</evidence>
<evidence type="ECO:0000259" key="10">
    <source>
        <dbReference type="PROSITE" id="PS50262"/>
    </source>
</evidence>
<evidence type="ECO:0000256" key="7">
    <source>
        <dbReference type="ARBA" id="ARBA00023170"/>
    </source>
</evidence>
<dbReference type="STRING" id="400727.A0A2T7PVI0"/>
<dbReference type="EMBL" id="PZQS01000002">
    <property type="protein sequence ID" value="PVD37387.1"/>
    <property type="molecule type" value="Genomic_DNA"/>
</dbReference>
<dbReference type="PANTHER" id="PTHR46925:SF2">
    <property type="entry name" value="G-PROTEIN COUPLED RECEPTOR TKR-1-RELATED"/>
    <property type="match status" value="1"/>
</dbReference>
<dbReference type="InterPro" id="IPR017452">
    <property type="entry name" value="GPCR_Rhodpsn_7TM"/>
</dbReference>
<evidence type="ECO:0000313" key="12">
    <source>
        <dbReference type="Proteomes" id="UP000245119"/>
    </source>
</evidence>
<comment type="subcellular location">
    <subcellularLocation>
        <location evidence="1">Cell membrane</location>
        <topology evidence="1">Multi-pass membrane protein</topology>
    </subcellularLocation>
</comment>
<dbReference type="Gene3D" id="1.20.1070.10">
    <property type="entry name" value="Rhodopsin 7-helix transmembrane proteins"/>
    <property type="match status" value="1"/>
</dbReference>
<evidence type="ECO:0000256" key="9">
    <source>
        <dbReference type="SAM" id="Phobius"/>
    </source>
</evidence>
<keyword evidence="2" id="KW-1003">Cell membrane</keyword>
<proteinExistence type="predicted"/>
<dbReference type="Pfam" id="PF00001">
    <property type="entry name" value="7tm_1"/>
    <property type="match status" value="1"/>
</dbReference>